<feature type="compositionally biased region" description="Basic residues" evidence="1">
    <location>
        <begin position="912"/>
        <end position="922"/>
    </location>
</feature>
<feature type="region of interest" description="Disordered" evidence="1">
    <location>
        <begin position="305"/>
        <end position="365"/>
    </location>
</feature>
<feature type="compositionally biased region" description="Basic and acidic residues" evidence="1">
    <location>
        <begin position="484"/>
        <end position="502"/>
    </location>
</feature>
<evidence type="ECO:0000256" key="1">
    <source>
        <dbReference type="SAM" id="MobiDB-lite"/>
    </source>
</evidence>
<feature type="region of interest" description="Disordered" evidence="1">
    <location>
        <begin position="1179"/>
        <end position="1260"/>
    </location>
</feature>
<feature type="compositionally biased region" description="Acidic residues" evidence="1">
    <location>
        <begin position="978"/>
        <end position="998"/>
    </location>
</feature>
<protein>
    <recommendedName>
        <fullName evidence="2">DNA replication checkpoint mediator MRC1 domain-containing protein</fullName>
    </recommendedName>
</protein>
<feature type="region of interest" description="Disordered" evidence="1">
    <location>
        <begin position="483"/>
        <end position="517"/>
    </location>
</feature>
<feature type="compositionally biased region" description="Basic residues" evidence="1">
    <location>
        <begin position="154"/>
        <end position="166"/>
    </location>
</feature>
<evidence type="ECO:0000259" key="2">
    <source>
        <dbReference type="Pfam" id="PF09444"/>
    </source>
</evidence>
<feature type="region of interest" description="Disordered" evidence="1">
    <location>
        <begin position="1034"/>
        <end position="1066"/>
    </location>
</feature>
<feature type="compositionally biased region" description="Low complexity" evidence="1">
    <location>
        <begin position="1236"/>
        <end position="1247"/>
    </location>
</feature>
<feature type="region of interest" description="Disordered" evidence="1">
    <location>
        <begin position="140"/>
        <end position="275"/>
    </location>
</feature>
<feature type="compositionally biased region" description="Basic and acidic residues" evidence="1">
    <location>
        <begin position="634"/>
        <end position="647"/>
    </location>
</feature>
<name>A0AAD2GSW8_9AGAR</name>
<evidence type="ECO:0000313" key="4">
    <source>
        <dbReference type="Proteomes" id="UP001295794"/>
    </source>
</evidence>
<feature type="compositionally biased region" description="Basic and acidic residues" evidence="1">
    <location>
        <begin position="1179"/>
        <end position="1195"/>
    </location>
</feature>
<dbReference type="Pfam" id="PF09444">
    <property type="entry name" value="MRC1"/>
    <property type="match status" value="1"/>
</dbReference>
<feature type="compositionally biased region" description="Acidic residues" evidence="1">
    <location>
        <begin position="1047"/>
        <end position="1057"/>
    </location>
</feature>
<proteinExistence type="predicted"/>
<evidence type="ECO:0000313" key="3">
    <source>
        <dbReference type="EMBL" id="CAK5262762.1"/>
    </source>
</evidence>
<feature type="compositionally biased region" description="Basic and acidic residues" evidence="1">
    <location>
        <begin position="261"/>
        <end position="274"/>
    </location>
</feature>
<reference evidence="3" key="1">
    <citation type="submission" date="2023-11" db="EMBL/GenBank/DDBJ databases">
        <authorList>
            <person name="De Vega J J."/>
            <person name="De Vega J J."/>
        </authorList>
    </citation>
    <scope>NUCLEOTIDE SEQUENCE</scope>
</reference>
<dbReference type="EMBL" id="CAVNYO010000025">
    <property type="protein sequence ID" value="CAK5262762.1"/>
    <property type="molecule type" value="Genomic_DNA"/>
</dbReference>
<feature type="compositionally biased region" description="Acidic residues" evidence="1">
    <location>
        <begin position="544"/>
        <end position="555"/>
    </location>
</feature>
<gene>
    <name evidence="3" type="ORF">MYCIT1_LOCUS1746</name>
</gene>
<feature type="compositionally biased region" description="Low complexity" evidence="1">
    <location>
        <begin position="191"/>
        <end position="205"/>
    </location>
</feature>
<organism evidence="3 4">
    <name type="scientific">Mycena citricolor</name>
    <dbReference type="NCBI Taxonomy" id="2018698"/>
    <lineage>
        <taxon>Eukaryota</taxon>
        <taxon>Fungi</taxon>
        <taxon>Dikarya</taxon>
        <taxon>Basidiomycota</taxon>
        <taxon>Agaricomycotina</taxon>
        <taxon>Agaricomycetes</taxon>
        <taxon>Agaricomycetidae</taxon>
        <taxon>Agaricales</taxon>
        <taxon>Marasmiineae</taxon>
        <taxon>Mycenaceae</taxon>
        <taxon>Mycena</taxon>
    </lineage>
</organism>
<feature type="compositionally biased region" description="Basic and acidic residues" evidence="1">
    <location>
        <begin position="530"/>
        <end position="543"/>
    </location>
</feature>
<comment type="caution">
    <text evidence="3">The sequence shown here is derived from an EMBL/GenBank/DDBJ whole genome shotgun (WGS) entry which is preliminary data.</text>
</comment>
<feature type="region of interest" description="Disordered" evidence="1">
    <location>
        <begin position="720"/>
        <end position="747"/>
    </location>
</feature>
<feature type="region of interest" description="Disordered" evidence="1">
    <location>
        <begin position="1"/>
        <end position="64"/>
    </location>
</feature>
<feature type="compositionally biased region" description="Polar residues" evidence="1">
    <location>
        <begin position="734"/>
        <end position="743"/>
    </location>
</feature>
<feature type="region of interest" description="Disordered" evidence="1">
    <location>
        <begin position="530"/>
        <end position="708"/>
    </location>
</feature>
<feature type="domain" description="DNA replication checkpoint mediator MRC1" evidence="2">
    <location>
        <begin position="949"/>
        <end position="1092"/>
    </location>
</feature>
<sequence>MSNLPPIKVVRTYGRPKPDVSAPVFDESGPSVPISTKTKATLDTTHSDVATSDDEGSHAGTNDALPMLDFGWKARMKDFDDMEDAEESSALVTPTLKFGNASAALQAPTPPEIDEAIPTQPNSPIFRANSTTNALGESLSTIRSVSASPPPAIPKRRQGPVAKRRPTMVDSDEESDNGSKGTSPLAPTADSSASKPRRSSTPPTSGDEDLPANITLQPRSSKGKSKQTSSSRGQVHPLRFTEIPESTLKRRASGPKVKAVSKKEIQDTARDRSRIAGMRQAALQTSMPGTNKTLRQFFQTLHKPPLGTTMSMDDPITAFSSSPNVTRVAATPVRPEADEEAMLPPAPSPTRSAIDPMPVLDEDGEDLPEVSTIHAHLKQKQAHEQHQRELMERKLQLAALAQKRAAVDVSDDDDELEIVPNGRLDGNVRQHSDNRHRQSIGVRQQLALSGITPSVQRAHQHKSQPQSFAAAKTEAELNALLKARVTENNRQETTRKEEEWQRRGGQVAPVVGADGDSSMRGAIQAIAEKGQRNAEARMHLDREDLSDDASDEDWTEERPESSFMEDPDTTMVDDEDEDDSENDENENEENENDENDENSPMLNRVMTRRPQPILSDSEDEENEDKENMDELNEDKENMVAINEDKENVVLSITRRPLGDRPGPLSRHSSLFGLEEGMQRSLSMSPSQHERVDTDVEEDDDALMSRRRPLSMGLSVGALDFTAQLQRSSQRESDPGNSQLSPQPSVRPLGIAKTAAFSQFSDDQDVLRPGFSDIFDDGTQGKRSLKPASFAALRRGPGLALDLTQDVELNGDLIRNVDEQFRRQAGDIFEKEQEYLVEAVHKKQGPEEKELYINAHGFLTQTKPDDEAELYRPSSPDPLPPQPSVSMTQLRRPLSTLSLVEPSQFDSPPGPSPRRRLLRRTRTRTPSPSPAPVSPIAKVKAARKPRKPLEKSEFVFEEAQESDEDEMAAAFGFGRKSDDPEEDENNEDLDQTLETLVDDGEVKVSENLVMEKYQEQIHEDDLEIEKLHQAAVQGELRKKKRRNRLGVDDSDSEDEEDDLRARKMRRGLGNEPVIVRGDVTELANNPQTNAFAQVYKNDLIFGDDADLAYLQNAVPDSDMAMTLDEEEEDSRETVSRSEIVQRIRELKDNEDLHDAPEMDVEDVSWVDHDSDEDQPRVKVVAKREGHHAMSDHKSQQDLRMQQWARSEKRAGNAGTGHVSGRTTVIGQRTKAGGGSVRGSAAQAAVAAAQERRKPKGSGILKQVAVERSARFD</sequence>
<feature type="compositionally biased region" description="Acidic residues" evidence="1">
    <location>
        <begin position="563"/>
        <end position="597"/>
    </location>
</feature>
<feature type="compositionally biased region" description="Polar residues" evidence="1">
    <location>
        <begin position="33"/>
        <end position="50"/>
    </location>
</feature>
<dbReference type="Proteomes" id="UP001295794">
    <property type="component" value="Unassembled WGS sequence"/>
</dbReference>
<accession>A0AAD2GSW8</accession>
<feature type="region of interest" description="Disordered" evidence="1">
    <location>
        <begin position="856"/>
        <end position="999"/>
    </location>
</feature>
<feature type="compositionally biased region" description="Acidic residues" evidence="1">
    <location>
        <begin position="616"/>
        <end position="633"/>
    </location>
</feature>
<dbReference type="AlphaFoldDB" id="A0AAD2GSW8"/>
<dbReference type="InterPro" id="IPR018564">
    <property type="entry name" value="Repl_chkpnt_MRC1_dom"/>
</dbReference>
<keyword evidence="4" id="KW-1185">Reference proteome</keyword>
<feature type="compositionally biased region" description="Acidic residues" evidence="1">
    <location>
        <begin position="954"/>
        <end position="966"/>
    </location>
</feature>